<feature type="transmembrane region" description="Helical" evidence="6">
    <location>
        <begin position="36"/>
        <end position="56"/>
    </location>
</feature>
<feature type="transmembrane region" description="Helical" evidence="6">
    <location>
        <begin position="76"/>
        <end position="99"/>
    </location>
</feature>
<feature type="transmembrane region" description="Helical" evidence="6">
    <location>
        <begin position="308"/>
        <end position="330"/>
    </location>
</feature>
<evidence type="ECO:0000256" key="5">
    <source>
        <dbReference type="ARBA" id="ARBA00023136"/>
    </source>
</evidence>
<dbReference type="InterPro" id="IPR002797">
    <property type="entry name" value="Polysacc_synth"/>
</dbReference>
<dbReference type="Proteomes" id="UP000320235">
    <property type="component" value="Unassembled WGS sequence"/>
</dbReference>
<dbReference type="EMBL" id="VFPE01000001">
    <property type="protein sequence ID" value="TQM34517.1"/>
    <property type="molecule type" value="Genomic_DNA"/>
</dbReference>
<dbReference type="PANTHER" id="PTHR30250">
    <property type="entry name" value="PST FAMILY PREDICTED COLANIC ACID TRANSPORTER"/>
    <property type="match status" value="1"/>
</dbReference>
<evidence type="ECO:0000256" key="6">
    <source>
        <dbReference type="SAM" id="Phobius"/>
    </source>
</evidence>
<comment type="caution">
    <text evidence="7">The sequence shown here is derived from an EMBL/GenBank/DDBJ whole genome shotgun (WGS) entry which is preliminary data.</text>
</comment>
<evidence type="ECO:0000256" key="3">
    <source>
        <dbReference type="ARBA" id="ARBA00022692"/>
    </source>
</evidence>
<evidence type="ECO:0000313" key="7">
    <source>
        <dbReference type="EMBL" id="TQM34517.1"/>
    </source>
</evidence>
<feature type="transmembrane region" description="Helical" evidence="6">
    <location>
        <begin position="276"/>
        <end position="302"/>
    </location>
</feature>
<evidence type="ECO:0000256" key="1">
    <source>
        <dbReference type="ARBA" id="ARBA00004651"/>
    </source>
</evidence>
<dbReference type="AlphaFoldDB" id="A0A543FKX2"/>
<reference evidence="7 8" key="1">
    <citation type="submission" date="2019-06" db="EMBL/GenBank/DDBJ databases">
        <title>Sequencing the genomes of 1000 actinobacteria strains.</title>
        <authorList>
            <person name="Klenk H.-P."/>
        </authorList>
    </citation>
    <scope>NUCLEOTIDE SEQUENCE [LARGE SCALE GENOMIC DNA]</scope>
    <source>
        <strain evidence="7 8">DSM 105492</strain>
    </source>
</reference>
<organism evidence="7 8">
    <name type="scientific">Microbacterium kyungheense</name>
    <dbReference type="NCBI Taxonomy" id="1263636"/>
    <lineage>
        <taxon>Bacteria</taxon>
        <taxon>Bacillati</taxon>
        <taxon>Actinomycetota</taxon>
        <taxon>Actinomycetes</taxon>
        <taxon>Micrococcales</taxon>
        <taxon>Microbacteriaceae</taxon>
        <taxon>Microbacterium</taxon>
    </lineage>
</organism>
<evidence type="ECO:0000256" key="2">
    <source>
        <dbReference type="ARBA" id="ARBA00022475"/>
    </source>
</evidence>
<feature type="transmembrane region" description="Helical" evidence="6">
    <location>
        <begin position="367"/>
        <end position="387"/>
    </location>
</feature>
<feature type="transmembrane region" description="Helical" evidence="6">
    <location>
        <begin position="193"/>
        <end position="213"/>
    </location>
</feature>
<name>A0A543FKX2_9MICO</name>
<keyword evidence="5 6" id="KW-0472">Membrane</keyword>
<keyword evidence="2" id="KW-1003">Cell membrane</keyword>
<feature type="transmembrane region" description="Helical" evidence="6">
    <location>
        <begin position="6"/>
        <end position="24"/>
    </location>
</feature>
<feature type="transmembrane region" description="Helical" evidence="6">
    <location>
        <begin position="150"/>
        <end position="181"/>
    </location>
</feature>
<accession>A0A543FKX2</accession>
<evidence type="ECO:0000256" key="4">
    <source>
        <dbReference type="ARBA" id="ARBA00022989"/>
    </source>
</evidence>
<dbReference type="GO" id="GO:0005886">
    <property type="term" value="C:plasma membrane"/>
    <property type="evidence" value="ECO:0007669"/>
    <property type="project" value="UniProtKB-SubCell"/>
</dbReference>
<feature type="transmembrane region" description="Helical" evidence="6">
    <location>
        <begin position="342"/>
        <end position="361"/>
    </location>
</feature>
<sequence>MRGLSAVALATVIGILASFVAQILSARYLAPAEFGLFSAFLVIVNVAAVGSASLQNTVTVHTAATPAASVRKQSRWPWEAIAIGVVGGVAVAAVSPLIAQSLTTDVAVVLAAAVSIPLSFIFADALGLLQGSGNVAKAVWWTTASQLVRVALILVTILVGAGIGGVIGAVIGSIAISLVGAEWAARHIRRPDTGAFSITGATIIVLTVAFAWLTTSDVIFLRAGAPEDIVGAYAAVTVLVRAGLIVPSTLSLYLLPRFVRNRENARLSRLGVLVTLAVSFATSAVMVIAFALLGEWIIALLYGDRYEAAVALLVPTAFAYLPWIAAQGLLIKMTSSASKAAAALLVVAVVAQWAAFTAVIPDVSAMLWAYGIIGAVVLIAFLVIDSLHARRIAARAAAH</sequence>
<keyword evidence="3 6" id="KW-0812">Transmembrane</keyword>
<keyword evidence="8" id="KW-1185">Reference proteome</keyword>
<keyword evidence="4 6" id="KW-1133">Transmembrane helix</keyword>
<dbReference type="PANTHER" id="PTHR30250:SF11">
    <property type="entry name" value="O-ANTIGEN TRANSPORTER-RELATED"/>
    <property type="match status" value="1"/>
</dbReference>
<dbReference type="Pfam" id="PF01943">
    <property type="entry name" value="Polysacc_synt"/>
    <property type="match status" value="1"/>
</dbReference>
<comment type="subcellular location">
    <subcellularLocation>
        <location evidence="1">Cell membrane</location>
        <topology evidence="1">Multi-pass membrane protein</topology>
    </subcellularLocation>
</comment>
<proteinExistence type="predicted"/>
<protein>
    <submittedName>
        <fullName evidence="7">O-antigen/teichoic acid export membrane protein</fullName>
    </submittedName>
</protein>
<evidence type="ECO:0000313" key="8">
    <source>
        <dbReference type="Proteomes" id="UP000320235"/>
    </source>
</evidence>
<dbReference type="InterPro" id="IPR050833">
    <property type="entry name" value="Poly_Biosynth_Transport"/>
</dbReference>
<feature type="transmembrane region" description="Helical" evidence="6">
    <location>
        <begin position="106"/>
        <end position="130"/>
    </location>
</feature>
<feature type="transmembrane region" description="Helical" evidence="6">
    <location>
        <begin position="233"/>
        <end position="255"/>
    </location>
</feature>
<gene>
    <name evidence="7" type="ORF">FB391_0805</name>
</gene>